<keyword evidence="2" id="KW-1185">Reference proteome</keyword>
<gene>
    <name evidence="1" type="ORF">BCR39DRAFT_559941</name>
</gene>
<protein>
    <submittedName>
        <fullName evidence="1">Uncharacterized protein</fullName>
    </submittedName>
</protein>
<evidence type="ECO:0000313" key="1">
    <source>
        <dbReference type="EMBL" id="ORY27661.1"/>
    </source>
</evidence>
<organism evidence="1 2">
    <name type="scientific">Naematelia encephala</name>
    <dbReference type="NCBI Taxonomy" id="71784"/>
    <lineage>
        <taxon>Eukaryota</taxon>
        <taxon>Fungi</taxon>
        <taxon>Dikarya</taxon>
        <taxon>Basidiomycota</taxon>
        <taxon>Agaricomycotina</taxon>
        <taxon>Tremellomycetes</taxon>
        <taxon>Tremellales</taxon>
        <taxon>Naemateliaceae</taxon>
        <taxon>Naematelia</taxon>
    </lineage>
</organism>
<dbReference type="EMBL" id="MCFC01000037">
    <property type="protein sequence ID" value="ORY27661.1"/>
    <property type="molecule type" value="Genomic_DNA"/>
</dbReference>
<accession>A0A1Y2AYK7</accession>
<comment type="caution">
    <text evidence="1">The sequence shown here is derived from an EMBL/GenBank/DDBJ whole genome shotgun (WGS) entry which is preliminary data.</text>
</comment>
<dbReference type="InParanoid" id="A0A1Y2AYK7"/>
<sequence>MTANIDPFNAALCCENFHQPASSSTLPTFVAHFAPSSASSIPVAKVQEYSDGTFHNYYPLGISLFFSPSSEDKQQRLLDRIDIYNPPSNSPPLARRRGGANTPWAGYSPPRFPIVFTFNSTSLTIPPSKPDEPPRIIPRPGELLVDGRTKAKDFVAHFGEPTKKGGKLGWVPLFLEWASVGLKAPDGSAVKLGVMLELNDPGPEGMQALSDEVKKKGVGGIWDQAAEWEWADLKLFPAQ</sequence>
<reference evidence="1 2" key="1">
    <citation type="submission" date="2016-07" db="EMBL/GenBank/DDBJ databases">
        <title>Pervasive Adenine N6-methylation of Active Genes in Fungi.</title>
        <authorList>
            <consortium name="DOE Joint Genome Institute"/>
            <person name="Mondo S.J."/>
            <person name="Dannebaum R.O."/>
            <person name="Kuo R.C."/>
            <person name="Labutti K."/>
            <person name="Haridas S."/>
            <person name="Kuo A."/>
            <person name="Salamov A."/>
            <person name="Ahrendt S.R."/>
            <person name="Lipzen A."/>
            <person name="Sullivan W."/>
            <person name="Andreopoulos W.B."/>
            <person name="Clum A."/>
            <person name="Lindquist E."/>
            <person name="Daum C."/>
            <person name="Ramamoorthy G.K."/>
            <person name="Gryganskyi A."/>
            <person name="Culley D."/>
            <person name="Magnuson J.K."/>
            <person name="James T.Y."/>
            <person name="O'Malley M.A."/>
            <person name="Stajich J.E."/>
            <person name="Spatafora J.W."/>
            <person name="Visel A."/>
            <person name="Grigoriev I.V."/>
        </authorList>
    </citation>
    <scope>NUCLEOTIDE SEQUENCE [LARGE SCALE GENOMIC DNA]</scope>
    <source>
        <strain evidence="1 2">68-887.2</strain>
    </source>
</reference>
<name>A0A1Y2AYK7_9TREE</name>
<evidence type="ECO:0000313" key="2">
    <source>
        <dbReference type="Proteomes" id="UP000193986"/>
    </source>
</evidence>
<dbReference type="OrthoDB" id="2224399at2759"/>
<dbReference type="Proteomes" id="UP000193986">
    <property type="component" value="Unassembled WGS sequence"/>
</dbReference>
<proteinExistence type="predicted"/>
<dbReference type="AlphaFoldDB" id="A0A1Y2AYK7"/>